<dbReference type="FunFam" id="1.10.45.10:FF:000001">
    <property type="entry name" value="D-lactate dehydrogenase mitochondrial"/>
    <property type="match status" value="1"/>
</dbReference>
<dbReference type="EMBL" id="CP017634">
    <property type="protein sequence ID" value="ATW24953.1"/>
    <property type="molecule type" value="Genomic_DNA"/>
</dbReference>
<keyword evidence="4" id="KW-0274">FAD</keyword>
<dbReference type="GO" id="GO:0016491">
    <property type="term" value="F:oxidoreductase activity"/>
    <property type="evidence" value="ECO:0007669"/>
    <property type="project" value="UniProtKB-KW"/>
</dbReference>
<dbReference type="KEGG" id="fwa:DCMF_09365"/>
<dbReference type="FunFam" id="3.30.70.2740:FF:000001">
    <property type="entry name" value="D-lactate dehydrogenase mitochondrial"/>
    <property type="match status" value="1"/>
</dbReference>
<dbReference type="InterPro" id="IPR006094">
    <property type="entry name" value="Oxid_FAD_bind_N"/>
</dbReference>
<dbReference type="Gene3D" id="3.30.465.10">
    <property type="match status" value="1"/>
</dbReference>
<dbReference type="PROSITE" id="PS51387">
    <property type="entry name" value="FAD_PCMH"/>
    <property type="match status" value="1"/>
</dbReference>
<evidence type="ECO:0000256" key="1">
    <source>
        <dbReference type="ARBA" id="ARBA00001974"/>
    </source>
</evidence>
<dbReference type="RefSeq" id="WP_148134191.1">
    <property type="nucleotide sequence ID" value="NZ_CP017634.1"/>
</dbReference>
<dbReference type="Proteomes" id="UP000323521">
    <property type="component" value="Chromosome"/>
</dbReference>
<evidence type="ECO:0000256" key="4">
    <source>
        <dbReference type="ARBA" id="ARBA00022827"/>
    </source>
</evidence>
<dbReference type="InterPro" id="IPR016166">
    <property type="entry name" value="FAD-bd_PCMH"/>
</dbReference>
<evidence type="ECO:0000256" key="3">
    <source>
        <dbReference type="ARBA" id="ARBA00022630"/>
    </source>
</evidence>
<dbReference type="GO" id="GO:0071949">
    <property type="term" value="F:FAD binding"/>
    <property type="evidence" value="ECO:0007669"/>
    <property type="project" value="InterPro"/>
</dbReference>
<dbReference type="Pfam" id="PF01565">
    <property type="entry name" value="FAD_binding_4"/>
    <property type="match status" value="1"/>
</dbReference>
<evidence type="ECO:0000313" key="7">
    <source>
        <dbReference type="EMBL" id="ATW24953.1"/>
    </source>
</evidence>
<dbReference type="SUPFAM" id="SSF56176">
    <property type="entry name" value="FAD-binding/transporter-associated domain-like"/>
    <property type="match status" value="1"/>
</dbReference>
<accession>A0A3G1KR57</accession>
<protein>
    <submittedName>
        <fullName evidence="7">Glycolate oxidase subunit GlcD</fullName>
    </submittedName>
</protein>
<dbReference type="PANTHER" id="PTHR42934:SF2">
    <property type="entry name" value="GLYCOLATE OXIDASE SUBUNIT GLCD"/>
    <property type="match status" value="1"/>
</dbReference>
<gene>
    <name evidence="7" type="ORF">DCMF_09365</name>
</gene>
<dbReference type="SUPFAM" id="SSF55103">
    <property type="entry name" value="FAD-linked oxidases, C-terminal domain"/>
    <property type="match status" value="1"/>
</dbReference>
<sequence length="464" mass="50545">MKPEIISQLREIVGKEYVFTEKEDLFCYTYDGSFLFEQPSMPGVVVLPENSREISRIIKLAAACQIPVIPRGAGSNLSGGSVPLAECMIIQMTRMNRIIRIDGRNMIAVVEPGVVTGVFQEELAKQGLFYPPDPASLAFSTMGGNVAECAGGPRGVKYGVTRDYILGLEVVLADGSITRTGASTMKSVAGYDLTRLFTGSEGTLGIITQITVKLLPMPQARQTVLASFPNLDQTAETVVEILSRGMIPSSLELLDQVFIHHIEAFMPSGLPLDAEGILLIEVDGPKNALNDQISEIEKICRDQGAMQIRAASSEDERERLWAARRGAFGAIARNYPTILSEDVTVPRDKIPQAISQVRKIAEAYQLTVAILAHAGDGNFHADILTDEKNSEEMNRVRQALPELFKAALDLGGTITGEHGVGIVKAPFLPWEAGREGMHVMQAVKDALDPQNILNPGKMFGNRRW</sequence>
<keyword evidence="3" id="KW-0285">Flavoprotein</keyword>
<dbReference type="InterPro" id="IPR016164">
    <property type="entry name" value="FAD-linked_Oxase-like_C"/>
</dbReference>
<evidence type="ECO:0000256" key="5">
    <source>
        <dbReference type="ARBA" id="ARBA00023002"/>
    </source>
</evidence>
<proteinExistence type="inferred from homology"/>
<evidence type="ECO:0000256" key="2">
    <source>
        <dbReference type="ARBA" id="ARBA00008000"/>
    </source>
</evidence>
<keyword evidence="5" id="KW-0560">Oxidoreductase</keyword>
<evidence type="ECO:0000313" key="8">
    <source>
        <dbReference type="Proteomes" id="UP000323521"/>
    </source>
</evidence>
<name>A0A3G1KR57_FORW1</name>
<dbReference type="Gene3D" id="1.10.45.10">
    <property type="entry name" value="Vanillyl-alcohol Oxidase, Chain A, domain 4"/>
    <property type="match status" value="1"/>
</dbReference>
<dbReference type="InterPro" id="IPR004113">
    <property type="entry name" value="FAD-bd_oxidored_4_C"/>
</dbReference>
<dbReference type="AlphaFoldDB" id="A0A3G1KR57"/>
<feature type="domain" description="FAD-binding PCMH-type" evidence="6">
    <location>
        <begin position="38"/>
        <end position="217"/>
    </location>
</feature>
<dbReference type="Pfam" id="PF02913">
    <property type="entry name" value="FAD-oxidase_C"/>
    <property type="match status" value="1"/>
</dbReference>
<organism evidence="7 8">
    <name type="scientific">Formimonas warabiya</name>
    <dbReference type="NCBI Taxonomy" id="1761012"/>
    <lineage>
        <taxon>Bacteria</taxon>
        <taxon>Bacillati</taxon>
        <taxon>Bacillota</taxon>
        <taxon>Clostridia</taxon>
        <taxon>Eubacteriales</taxon>
        <taxon>Peptococcaceae</taxon>
        <taxon>Candidatus Formimonas</taxon>
    </lineage>
</organism>
<comment type="similarity">
    <text evidence="2">Belongs to the FAD-binding oxidoreductase/transferase type 4 family.</text>
</comment>
<dbReference type="OrthoDB" id="9767256at2"/>
<keyword evidence="8" id="KW-1185">Reference proteome</keyword>
<dbReference type="InterPro" id="IPR016171">
    <property type="entry name" value="Vanillyl_alc_oxidase_C-sub2"/>
</dbReference>
<comment type="cofactor">
    <cofactor evidence="1">
        <name>FAD</name>
        <dbReference type="ChEBI" id="CHEBI:57692"/>
    </cofactor>
</comment>
<dbReference type="InterPro" id="IPR016169">
    <property type="entry name" value="FAD-bd_PCMH_sub2"/>
</dbReference>
<evidence type="ECO:0000259" key="6">
    <source>
        <dbReference type="PROSITE" id="PS51387"/>
    </source>
</evidence>
<dbReference type="InterPro" id="IPR036318">
    <property type="entry name" value="FAD-bd_PCMH-like_sf"/>
</dbReference>
<dbReference type="PANTHER" id="PTHR42934">
    <property type="entry name" value="GLYCOLATE OXIDASE SUBUNIT GLCD"/>
    <property type="match status" value="1"/>
</dbReference>
<dbReference type="InterPro" id="IPR051914">
    <property type="entry name" value="FAD-linked_OxidoTrans_Type4"/>
</dbReference>
<reference evidence="7 8" key="1">
    <citation type="submission" date="2016-10" db="EMBL/GenBank/DDBJ databases">
        <title>Complete Genome Sequence of Peptococcaceae strain DCMF.</title>
        <authorList>
            <person name="Edwards R.J."/>
            <person name="Holland S.I."/>
            <person name="Deshpande N.P."/>
            <person name="Wong Y.K."/>
            <person name="Ertan H."/>
            <person name="Manefield M."/>
            <person name="Russell T.L."/>
            <person name="Lee M.J."/>
        </authorList>
    </citation>
    <scope>NUCLEOTIDE SEQUENCE [LARGE SCALE GENOMIC DNA]</scope>
    <source>
        <strain evidence="7 8">DCMF</strain>
    </source>
</reference>
<dbReference type="Gene3D" id="3.30.70.2740">
    <property type="match status" value="1"/>
</dbReference>